<dbReference type="AlphaFoldDB" id="E0UMA8"/>
<dbReference type="HOGENOM" id="CLU_043016_1_0_3"/>
<proteinExistence type="predicted"/>
<dbReference type="Proteomes" id="UP000008206">
    <property type="component" value="Plasmid Cy782202"/>
</dbReference>
<dbReference type="OrthoDB" id="528098at2"/>
<evidence type="ECO:0000313" key="2">
    <source>
        <dbReference type="Proteomes" id="UP000008206"/>
    </source>
</evidence>
<name>E0UMA8_GLOV7</name>
<dbReference type="EMBL" id="CP002200">
    <property type="protein sequence ID" value="ADN18088.1"/>
    <property type="molecule type" value="Genomic_DNA"/>
</dbReference>
<dbReference type="RefSeq" id="WP_013334836.1">
    <property type="nucleotide sequence ID" value="NC_014534.1"/>
</dbReference>
<geneLocation type="plasmid" evidence="1 2">
    <name>Cy782202</name>
</geneLocation>
<accession>E0UMA8</accession>
<dbReference type="Gene3D" id="3.30.420.40">
    <property type="match status" value="1"/>
</dbReference>
<keyword evidence="2" id="KW-1185">Reference proteome</keyword>
<dbReference type="KEGG" id="cyj:Cyan7822_6288"/>
<dbReference type="CDD" id="cd10227">
    <property type="entry name" value="ASKHA_NBD_ParM-like"/>
    <property type="match status" value="1"/>
</dbReference>
<keyword evidence="1" id="KW-0614">Plasmid</keyword>
<evidence type="ECO:0000313" key="1">
    <source>
        <dbReference type="EMBL" id="ADN18088.1"/>
    </source>
</evidence>
<gene>
    <name evidence="1" type="ordered locus">Cyan7822_6288</name>
</gene>
<reference evidence="2" key="1">
    <citation type="journal article" date="2011" name="MBio">
        <title>Novel metabolic attributes of the genus Cyanothece, comprising a group of unicellular nitrogen-fixing Cyanobacteria.</title>
        <authorList>
            <person name="Bandyopadhyay A."/>
            <person name="Elvitigala T."/>
            <person name="Welsh E."/>
            <person name="Stockel J."/>
            <person name="Liberton M."/>
            <person name="Min H."/>
            <person name="Sherman L.A."/>
            <person name="Pakrasi H.B."/>
        </authorList>
    </citation>
    <scope>NUCLEOTIDE SEQUENCE [LARGE SCALE GENOMIC DNA]</scope>
    <source>
        <strain evidence="2">PCC 7822</strain>
        <plasmid evidence="2">Cy782202</plasmid>
    </source>
</reference>
<sequence>MLKNKICIDLGSSEIKTIYQLGNNHPTAITLLPNIGQISESRLNHHRSLNQTLKLSEDISWITTTKKASTAIATDSLAYEFYEITNLNKLKTDEGCYRIAATIGKMFLLEGVTPYENFPLSITLLLPYNEFKKEKIQAFKIVLKKILKKYYYRDNKITIEPKEIKVYPEGLGILTLRNQSSQLENGKKTIIIMIGHRNTSYLIFEGIKYESGKTINLGFHSFLEMFCKKSVGQEENRETVLALWKARENPNYLTKIVKSQIQENRENELAVLTKNFHNLRKELWSNINEWLKKELNNFEYHELLFAGGTSEFLQPYINEEFKMKTIKPRLMTKSLAQDIEKFLILKTEKKEDLLMRLADCYGLFQEVYN</sequence>
<protein>
    <recommendedName>
        <fullName evidence="3">Actin-like protein N-terminal domain-containing protein</fullName>
    </recommendedName>
</protein>
<evidence type="ECO:0008006" key="3">
    <source>
        <dbReference type="Google" id="ProtNLM"/>
    </source>
</evidence>
<organism evidence="1 2">
    <name type="scientific">Gloeothece verrucosa (strain PCC 7822)</name>
    <name type="common">Cyanothece sp. (strain PCC 7822)</name>
    <dbReference type="NCBI Taxonomy" id="497965"/>
    <lineage>
        <taxon>Bacteria</taxon>
        <taxon>Bacillati</taxon>
        <taxon>Cyanobacteriota</taxon>
        <taxon>Cyanophyceae</taxon>
        <taxon>Oscillatoriophycideae</taxon>
        <taxon>Chroococcales</taxon>
        <taxon>Aphanothecaceae</taxon>
        <taxon>Gloeothece</taxon>
        <taxon>Gloeothece verrucosa</taxon>
    </lineage>
</organism>